<dbReference type="EMBL" id="WCRS01000003">
    <property type="protein sequence ID" value="KAB4476573.1"/>
    <property type="molecule type" value="Genomic_DNA"/>
</dbReference>
<evidence type="ECO:0000313" key="9">
    <source>
        <dbReference type="Proteomes" id="UP000488521"/>
    </source>
</evidence>
<dbReference type="Gene3D" id="2.60.40.3690">
    <property type="match status" value="1"/>
</dbReference>
<dbReference type="PROSITE" id="PS51257">
    <property type="entry name" value="PROKAR_LIPOPROTEIN"/>
    <property type="match status" value="1"/>
</dbReference>
<protein>
    <recommendedName>
        <fullName evidence="7">Major fimbrial subunit protein N-terminal domain-containing protein</fullName>
    </recommendedName>
</protein>
<reference evidence="8 9" key="1">
    <citation type="journal article" date="2019" name="Nat. Med.">
        <title>A library of human gut bacterial isolates paired with longitudinal multiomics data enables mechanistic microbiome research.</title>
        <authorList>
            <person name="Poyet M."/>
            <person name="Groussin M."/>
            <person name="Gibbons S.M."/>
            <person name="Avila-Pacheco J."/>
            <person name="Jiang X."/>
            <person name="Kearney S.M."/>
            <person name="Perrotta A.R."/>
            <person name="Berdy B."/>
            <person name="Zhao S."/>
            <person name="Lieberman T.D."/>
            <person name="Swanson P.K."/>
            <person name="Smith M."/>
            <person name="Roesemann S."/>
            <person name="Alexander J.E."/>
            <person name="Rich S.A."/>
            <person name="Livny J."/>
            <person name="Vlamakis H."/>
            <person name="Clish C."/>
            <person name="Bullock K."/>
            <person name="Deik A."/>
            <person name="Scott J."/>
            <person name="Pierce K.A."/>
            <person name="Xavier R.J."/>
            <person name="Alm E.J."/>
        </authorList>
    </citation>
    <scope>NUCLEOTIDE SEQUENCE [LARGE SCALE GENOMIC DNA]</scope>
    <source>
        <strain evidence="8 9">BIOML-A156</strain>
    </source>
</reference>
<feature type="domain" description="Major fimbrial subunit protein N-terminal" evidence="7">
    <location>
        <begin position="37"/>
        <end position="148"/>
    </location>
</feature>
<evidence type="ECO:0000256" key="6">
    <source>
        <dbReference type="SAM" id="SignalP"/>
    </source>
</evidence>
<accession>A0A6I0SDA3</accession>
<evidence type="ECO:0000313" key="8">
    <source>
        <dbReference type="EMBL" id="KAB4476573.1"/>
    </source>
</evidence>
<feature type="region of interest" description="Disordered" evidence="5">
    <location>
        <begin position="381"/>
        <end position="406"/>
    </location>
</feature>
<proteinExistence type="inferred from homology"/>
<dbReference type="GO" id="GO:0009289">
    <property type="term" value="C:pilus"/>
    <property type="evidence" value="ECO:0007669"/>
    <property type="project" value="UniProtKB-SubCell"/>
</dbReference>
<evidence type="ECO:0000256" key="1">
    <source>
        <dbReference type="ARBA" id="ARBA00004561"/>
    </source>
</evidence>
<organism evidence="8 9">
    <name type="scientific">Bacteroides thetaiotaomicron</name>
    <dbReference type="NCBI Taxonomy" id="818"/>
    <lineage>
        <taxon>Bacteria</taxon>
        <taxon>Pseudomonadati</taxon>
        <taxon>Bacteroidota</taxon>
        <taxon>Bacteroidia</taxon>
        <taxon>Bacteroidales</taxon>
        <taxon>Bacteroidaceae</taxon>
        <taxon>Bacteroides</taxon>
    </lineage>
</organism>
<feature type="compositionally biased region" description="Polar residues" evidence="5">
    <location>
        <begin position="392"/>
        <end position="406"/>
    </location>
</feature>
<sequence>MKVKSLFLSLCAIAALASCSQNDEEVPGGSESNAPEAKVILKLAGSGEQATSRAAGIPGDLNTKNSTVNDLTVFIFNQTGTVIKKEYIGNPATTGANTIQTTTDAKRVAVVANTGDLTGTGGLFASVASEDALKAVVSDMLKDPSNPTGDLTHKDDNLYMSGVDDLSAFADDGNGGQLASVTIQLHFPSVRLSLTKISFNGGTVTDNKYVQKDQFAGDADANFTIDRVYLMNVQRTTHFLPATTNGSDYITQDLKKYTGGVAWSAPWTGSKPNDYQPNNEYTIETGFATGTGLAANEISNIGHWYTFANTGVSDLTNHPTALVVEVRWRKTKADATVIPAVAEEVQTLYFTTYFGGGDQVELEAGKAYSLALKLNGNFKPSNSGGSGGGGTTDPTQPTVNSSVEVTVTPASWDIVPEIPKEWK</sequence>
<evidence type="ECO:0000256" key="3">
    <source>
        <dbReference type="ARBA" id="ARBA00022729"/>
    </source>
</evidence>
<feature type="chain" id="PRO_5030153416" description="Major fimbrial subunit protein N-terminal domain-containing protein" evidence="6">
    <location>
        <begin position="18"/>
        <end position="423"/>
    </location>
</feature>
<comment type="subcellular location">
    <subcellularLocation>
        <location evidence="1">Fimbrium</location>
    </subcellularLocation>
</comment>
<evidence type="ECO:0000259" key="7">
    <source>
        <dbReference type="Pfam" id="PF06321"/>
    </source>
</evidence>
<feature type="signal peptide" evidence="6">
    <location>
        <begin position="1"/>
        <end position="17"/>
    </location>
</feature>
<dbReference type="AlphaFoldDB" id="A0A6I0SDA3"/>
<dbReference type="Gene3D" id="2.60.40.2580">
    <property type="match status" value="1"/>
</dbReference>
<dbReference type="InterPro" id="IPR029141">
    <property type="entry name" value="FimA_N"/>
</dbReference>
<evidence type="ECO:0000256" key="4">
    <source>
        <dbReference type="ARBA" id="ARBA00023263"/>
    </source>
</evidence>
<keyword evidence="4" id="KW-0281">Fimbrium</keyword>
<dbReference type="Proteomes" id="UP000488521">
    <property type="component" value="Unassembled WGS sequence"/>
</dbReference>
<comment type="caution">
    <text evidence="8">The sequence shown here is derived from an EMBL/GenBank/DDBJ whole genome shotgun (WGS) entry which is preliminary data.</text>
</comment>
<evidence type="ECO:0000256" key="5">
    <source>
        <dbReference type="SAM" id="MobiDB-lite"/>
    </source>
</evidence>
<name>A0A6I0SDA3_BACT4</name>
<dbReference type="Pfam" id="PF21514">
    <property type="entry name" value="FimA-like_C"/>
    <property type="match status" value="1"/>
</dbReference>
<dbReference type="Pfam" id="PF06321">
    <property type="entry name" value="P_gingi_FimA"/>
    <property type="match status" value="1"/>
</dbReference>
<keyword evidence="3 6" id="KW-0732">Signal</keyword>
<evidence type="ECO:0000256" key="2">
    <source>
        <dbReference type="ARBA" id="ARBA00006011"/>
    </source>
</evidence>
<gene>
    <name evidence="8" type="ORF">GAN59_05130</name>
</gene>
<comment type="similarity">
    <text evidence="2">Belongs to the bacteroidetes fimbrillin superfamily. FimA/Mfa1 family.</text>
</comment>
<dbReference type="RefSeq" id="WP_195739976.1">
    <property type="nucleotide sequence ID" value="NZ_CAXTFL010000034.1"/>
</dbReference>